<dbReference type="GO" id="GO:0003700">
    <property type="term" value="F:DNA-binding transcription factor activity"/>
    <property type="evidence" value="ECO:0007669"/>
    <property type="project" value="InterPro"/>
</dbReference>
<dbReference type="GO" id="GO:0003677">
    <property type="term" value="F:DNA binding"/>
    <property type="evidence" value="ECO:0007669"/>
    <property type="project" value="UniProtKB-KW"/>
</dbReference>
<keyword evidence="4" id="KW-1185">Reference proteome</keyword>
<name>A0A223S7A0_9ACTN</name>
<dbReference type="Proteomes" id="UP000215005">
    <property type="component" value="Chromosome"/>
</dbReference>
<dbReference type="RefSeq" id="WP_017619045.1">
    <property type="nucleotide sequence ID" value="NZ_ANBG01000222.1"/>
</dbReference>
<feature type="domain" description="HTH merR-type" evidence="2">
    <location>
        <begin position="1"/>
        <end position="68"/>
    </location>
</feature>
<dbReference type="PRINTS" id="PR00040">
    <property type="entry name" value="HTHMERR"/>
</dbReference>
<organism evidence="3 4">
    <name type="scientific">Nocardiopsis gilva YIM 90087</name>
    <dbReference type="NCBI Taxonomy" id="1235441"/>
    <lineage>
        <taxon>Bacteria</taxon>
        <taxon>Bacillati</taxon>
        <taxon>Actinomycetota</taxon>
        <taxon>Actinomycetes</taxon>
        <taxon>Streptosporangiales</taxon>
        <taxon>Nocardiopsidaceae</taxon>
        <taxon>Nocardiopsis</taxon>
    </lineage>
</organism>
<dbReference type="InterPro" id="IPR047057">
    <property type="entry name" value="MerR_fam"/>
</dbReference>
<gene>
    <name evidence="3" type="ORF">CDO52_15250</name>
</gene>
<sequence length="119" mass="13103">MRIGELSRQTGVSTRLLRYYEEQGLIRAERLANGYRAYSDDSVATVRQIRALLAAGLSTEVIRDVLPCARGEVPTLEPCPNLLATLRRELDAIDARMEALRETRESLAGFLDATAGAPV</sequence>
<evidence type="ECO:0000313" key="4">
    <source>
        <dbReference type="Proteomes" id="UP000215005"/>
    </source>
</evidence>
<dbReference type="SUPFAM" id="SSF46955">
    <property type="entry name" value="Putative DNA-binding domain"/>
    <property type="match status" value="1"/>
</dbReference>
<dbReference type="PROSITE" id="PS00552">
    <property type="entry name" value="HTH_MERR_1"/>
    <property type="match status" value="1"/>
</dbReference>
<evidence type="ECO:0000259" key="2">
    <source>
        <dbReference type="PROSITE" id="PS50937"/>
    </source>
</evidence>
<reference evidence="3 4" key="1">
    <citation type="submission" date="2017-08" db="EMBL/GenBank/DDBJ databases">
        <title>The complete genome sequence of Nocardiopsis gilva YIM 90087.</title>
        <authorList>
            <person name="Yin M."/>
            <person name="Tang S."/>
        </authorList>
    </citation>
    <scope>NUCLEOTIDE SEQUENCE [LARGE SCALE GENOMIC DNA]</scope>
    <source>
        <strain evidence="3 4">YIM 90087</strain>
    </source>
</reference>
<dbReference type="InterPro" id="IPR009061">
    <property type="entry name" value="DNA-bd_dom_put_sf"/>
</dbReference>
<dbReference type="PANTHER" id="PTHR30204">
    <property type="entry name" value="REDOX-CYCLING DRUG-SENSING TRANSCRIPTIONAL ACTIVATOR SOXR"/>
    <property type="match status" value="1"/>
</dbReference>
<proteinExistence type="predicted"/>
<dbReference type="PROSITE" id="PS50937">
    <property type="entry name" value="HTH_MERR_2"/>
    <property type="match status" value="1"/>
</dbReference>
<evidence type="ECO:0000313" key="3">
    <source>
        <dbReference type="EMBL" id="ASU83959.1"/>
    </source>
</evidence>
<dbReference type="InterPro" id="IPR000551">
    <property type="entry name" value="MerR-type_HTH_dom"/>
</dbReference>
<dbReference type="AlphaFoldDB" id="A0A223S7A0"/>
<dbReference type="Pfam" id="PF13411">
    <property type="entry name" value="MerR_1"/>
    <property type="match status" value="1"/>
</dbReference>
<dbReference type="EMBL" id="CP022753">
    <property type="protein sequence ID" value="ASU83959.1"/>
    <property type="molecule type" value="Genomic_DNA"/>
</dbReference>
<evidence type="ECO:0000256" key="1">
    <source>
        <dbReference type="ARBA" id="ARBA00023125"/>
    </source>
</evidence>
<dbReference type="KEGG" id="ngv:CDO52_15250"/>
<dbReference type="OrthoDB" id="5296483at2"/>
<dbReference type="PANTHER" id="PTHR30204:SF93">
    <property type="entry name" value="HTH MERR-TYPE DOMAIN-CONTAINING PROTEIN"/>
    <property type="match status" value="1"/>
</dbReference>
<protein>
    <submittedName>
        <fullName evidence="3">MerR family transcriptional regulator</fullName>
    </submittedName>
</protein>
<accession>A0A223S7A0</accession>
<dbReference type="SMART" id="SM00422">
    <property type="entry name" value="HTH_MERR"/>
    <property type="match status" value="1"/>
</dbReference>
<dbReference type="Gene3D" id="1.10.1660.10">
    <property type="match status" value="1"/>
</dbReference>
<keyword evidence="1" id="KW-0238">DNA-binding</keyword>
<dbReference type="CDD" id="cd01282">
    <property type="entry name" value="HTH_MerR-like_sg3"/>
    <property type="match status" value="1"/>
</dbReference>